<dbReference type="RefSeq" id="WP_249699391.1">
    <property type="nucleotide sequence ID" value="NZ_JAMFLX010000011.1"/>
</dbReference>
<dbReference type="InterPro" id="IPR007236">
    <property type="entry name" value="SlyX"/>
</dbReference>
<evidence type="ECO:0000313" key="2">
    <source>
        <dbReference type="EMBL" id="MCL6270222.1"/>
    </source>
</evidence>
<keyword evidence="3" id="KW-1185">Reference proteome</keyword>
<organism evidence="2 3">
    <name type="scientific">Parendozoicomonas callyspongiae</name>
    <dbReference type="NCBI Taxonomy" id="2942213"/>
    <lineage>
        <taxon>Bacteria</taxon>
        <taxon>Pseudomonadati</taxon>
        <taxon>Pseudomonadota</taxon>
        <taxon>Gammaproteobacteria</taxon>
        <taxon>Oceanospirillales</taxon>
        <taxon>Endozoicomonadaceae</taxon>
        <taxon>Parendozoicomonas</taxon>
    </lineage>
</organism>
<comment type="caution">
    <text evidence="2">The sequence shown here is derived from an EMBL/GenBank/DDBJ whole genome shotgun (WGS) entry which is preliminary data.</text>
</comment>
<feature type="coiled-coil region" evidence="1">
    <location>
        <begin position="5"/>
        <end position="53"/>
    </location>
</feature>
<dbReference type="Pfam" id="PF04102">
    <property type="entry name" value="SlyX"/>
    <property type="match status" value="1"/>
</dbReference>
<keyword evidence="1" id="KW-0175">Coiled coil</keyword>
<reference evidence="2 3" key="1">
    <citation type="submission" date="2022-05" db="EMBL/GenBank/DDBJ databases">
        <authorList>
            <person name="Park J.-S."/>
        </authorList>
    </citation>
    <scope>NUCLEOTIDE SEQUENCE [LARGE SCALE GENOMIC DNA]</scope>
    <source>
        <strain evidence="2 3">2012CJ34-2</strain>
    </source>
</reference>
<accession>A0ABT0PFR7</accession>
<dbReference type="EMBL" id="JAMFLX010000011">
    <property type="protein sequence ID" value="MCL6270222.1"/>
    <property type="molecule type" value="Genomic_DNA"/>
</dbReference>
<dbReference type="PANTHER" id="PTHR36508:SF1">
    <property type="entry name" value="PROTEIN SLYX"/>
    <property type="match status" value="1"/>
</dbReference>
<dbReference type="Proteomes" id="UP001203338">
    <property type="component" value="Unassembled WGS sequence"/>
</dbReference>
<gene>
    <name evidence="2" type="ORF">M3P05_09820</name>
</gene>
<evidence type="ECO:0000256" key="1">
    <source>
        <dbReference type="SAM" id="Coils"/>
    </source>
</evidence>
<evidence type="ECO:0000313" key="3">
    <source>
        <dbReference type="Proteomes" id="UP001203338"/>
    </source>
</evidence>
<proteinExistence type="predicted"/>
<sequence length="67" mass="7735">MNDELLELQTQLSFQEDSVQQLNDVVTRQQGDIEALRREVSLLKQQIQLMISNQLEGEEGNVPPPHY</sequence>
<dbReference type="Gene3D" id="1.20.5.300">
    <property type="match status" value="1"/>
</dbReference>
<name>A0ABT0PFR7_9GAMM</name>
<dbReference type="PANTHER" id="PTHR36508">
    <property type="entry name" value="PROTEIN SLYX"/>
    <property type="match status" value="1"/>
</dbReference>
<protein>
    <submittedName>
        <fullName evidence="2">SlyX family protein</fullName>
    </submittedName>
</protein>